<dbReference type="PANTHER" id="PTHR28595:SF1">
    <property type="entry name" value="LARGE RIBOSOMAL SUBUNIT PROTEIN ML54"/>
    <property type="match status" value="1"/>
</dbReference>
<reference evidence="8 9" key="1">
    <citation type="journal article" date="2013" name="Nature">
        <title>Insights into bilaterian evolution from three spiralian genomes.</title>
        <authorList>
            <person name="Simakov O."/>
            <person name="Marletaz F."/>
            <person name="Cho S.J."/>
            <person name="Edsinger-Gonzales E."/>
            <person name="Havlak P."/>
            <person name="Hellsten U."/>
            <person name="Kuo D.H."/>
            <person name="Larsson T."/>
            <person name="Lv J."/>
            <person name="Arendt D."/>
            <person name="Savage R."/>
            <person name="Osoegawa K."/>
            <person name="de Jong P."/>
            <person name="Grimwood J."/>
            <person name="Chapman J.A."/>
            <person name="Shapiro H."/>
            <person name="Aerts A."/>
            <person name="Otillar R.P."/>
            <person name="Terry A.Y."/>
            <person name="Boore J.L."/>
            <person name="Grigoriev I.V."/>
            <person name="Lindberg D.R."/>
            <person name="Seaver E.C."/>
            <person name="Weisblat D.A."/>
            <person name="Putnam N.H."/>
            <person name="Rokhsar D.S."/>
        </authorList>
    </citation>
    <scope>NUCLEOTIDE SEQUENCE [LARGE SCALE GENOMIC DNA]</scope>
</reference>
<dbReference type="GO" id="GO:0005762">
    <property type="term" value="C:mitochondrial large ribosomal subunit"/>
    <property type="evidence" value="ECO:0007669"/>
    <property type="project" value="TreeGrafter"/>
</dbReference>
<keyword evidence="4" id="KW-0496">Mitochondrion</keyword>
<dbReference type="Pfam" id="PF08561">
    <property type="entry name" value="Ribosomal_L37"/>
    <property type="match status" value="1"/>
</dbReference>
<gene>
    <name evidence="8" type="ORF">LOTGIDRAFT_102989</name>
</gene>
<keyword evidence="3" id="KW-0689">Ribosomal protein</keyword>
<name>V4B4U5_LOTGI</name>
<keyword evidence="2" id="KW-0809">Transit peptide</keyword>
<accession>V4B4U5</accession>
<comment type="similarity">
    <text evidence="6">Belongs to the mitochondrion-specific ribosomal protein mL54 family.</text>
</comment>
<evidence type="ECO:0000256" key="6">
    <source>
        <dbReference type="ARBA" id="ARBA00033752"/>
    </source>
</evidence>
<feature type="non-terminal residue" evidence="8">
    <location>
        <position position="1"/>
    </location>
</feature>
<dbReference type="PANTHER" id="PTHR28595">
    <property type="entry name" value="39S RIBOSOMAL PROTEIN L54, MITOCHONDRIAL"/>
    <property type="match status" value="1"/>
</dbReference>
<keyword evidence="5" id="KW-0687">Ribonucleoprotein</keyword>
<dbReference type="GO" id="GO:0003735">
    <property type="term" value="F:structural constituent of ribosome"/>
    <property type="evidence" value="ECO:0007669"/>
    <property type="project" value="TreeGrafter"/>
</dbReference>
<evidence type="ECO:0000313" key="9">
    <source>
        <dbReference type="Proteomes" id="UP000030746"/>
    </source>
</evidence>
<evidence type="ECO:0000256" key="4">
    <source>
        <dbReference type="ARBA" id="ARBA00023128"/>
    </source>
</evidence>
<dbReference type="CTD" id="20229682"/>
<protein>
    <recommendedName>
        <fullName evidence="7">Large ribosomal subunit protein mL54</fullName>
    </recommendedName>
</protein>
<dbReference type="GeneID" id="20229682"/>
<evidence type="ECO:0000256" key="3">
    <source>
        <dbReference type="ARBA" id="ARBA00022980"/>
    </source>
</evidence>
<comment type="subcellular location">
    <subcellularLocation>
        <location evidence="1">Mitochondrion</location>
    </subcellularLocation>
</comment>
<dbReference type="STRING" id="225164.V4B4U5"/>
<dbReference type="OMA" id="NTKAYWR"/>
<dbReference type="AlphaFoldDB" id="V4B4U5"/>
<proteinExistence type="inferred from homology"/>
<dbReference type="InterPro" id="IPR013870">
    <property type="entry name" value="Ribosomal_mL54"/>
</dbReference>
<evidence type="ECO:0000256" key="2">
    <source>
        <dbReference type="ARBA" id="ARBA00022946"/>
    </source>
</evidence>
<organism evidence="8 9">
    <name type="scientific">Lottia gigantea</name>
    <name type="common">Giant owl limpet</name>
    <dbReference type="NCBI Taxonomy" id="225164"/>
    <lineage>
        <taxon>Eukaryota</taxon>
        <taxon>Metazoa</taxon>
        <taxon>Spiralia</taxon>
        <taxon>Lophotrochozoa</taxon>
        <taxon>Mollusca</taxon>
        <taxon>Gastropoda</taxon>
        <taxon>Patellogastropoda</taxon>
        <taxon>Lottioidea</taxon>
        <taxon>Lottiidae</taxon>
        <taxon>Lottia</taxon>
    </lineage>
</organism>
<dbReference type="HOGENOM" id="CLU_143073_2_0_1"/>
<dbReference type="OrthoDB" id="10252718at2759"/>
<evidence type="ECO:0000313" key="8">
    <source>
        <dbReference type="EMBL" id="ESP05508.1"/>
    </source>
</evidence>
<evidence type="ECO:0000256" key="1">
    <source>
        <dbReference type="ARBA" id="ARBA00004173"/>
    </source>
</evidence>
<dbReference type="RefSeq" id="XP_009044053.1">
    <property type="nucleotide sequence ID" value="XM_009045805.1"/>
</dbReference>
<dbReference type="EMBL" id="KB199650">
    <property type="protein sequence ID" value="ESP05508.1"/>
    <property type="molecule type" value="Genomic_DNA"/>
</dbReference>
<evidence type="ECO:0000256" key="5">
    <source>
        <dbReference type="ARBA" id="ARBA00023274"/>
    </source>
</evidence>
<dbReference type="KEGG" id="lgi:LOTGIDRAFT_102989"/>
<dbReference type="Proteomes" id="UP000030746">
    <property type="component" value="Unassembled WGS sequence"/>
</dbReference>
<evidence type="ECO:0000256" key="7">
    <source>
        <dbReference type="ARBA" id="ARBA00035179"/>
    </source>
</evidence>
<sequence>LGKSGSQMKKVILEVETDPKILVTKCCGANIYVDGTDPDLKPDSEYPDWLWTLRTDPKPIPLDELDPNSREYWNKLRKLGIRKRNESFKRQKF</sequence>
<keyword evidence="9" id="KW-1185">Reference proteome</keyword>